<dbReference type="InterPro" id="IPR002833">
    <property type="entry name" value="PTH2"/>
</dbReference>
<evidence type="ECO:0000313" key="8">
    <source>
        <dbReference type="Proteomes" id="UP000054007"/>
    </source>
</evidence>
<evidence type="ECO:0000256" key="6">
    <source>
        <dbReference type="SAM" id="Phobius"/>
    </source>
</evidence>
<feature type="compositionally biased region" description="Acidic residues" evidence="5">
    <location>
        <begin position="60"/>
        <end position="71"/>
    </location>
</feature>
<feature type="transmembrane region" description="Helical" evidence="6">
    <location>
        <begin position="6"/>
        <end position="25"/>
    </location>
</feature>
<organism evidence="7 8">
    <name type="scientific">Cylindrobasidium torrendii FP15055 ss-10</name>
    <dbReference type="NCBI Taxonomy" id="1314674"/>
    <lineage>
        <taxon>Eukaryota</taxon>
        <taxon>Fungi</taxon>
        <taxon>Dikarya</taxon>
        <taxon>Basidiomycota</taxon>
        <taxon>Agaricomycotina</taxon>
        <taxon>Agaricomycetes</taxon>
        <taxon>Agaricomycetidae</taxon>
        <taxon>Agaricales</taxon>
        <taxon>Marasmiineae</taxon>
        <taxon>Physalacriaceae</taxon>
        <taxon>Cylindrobasidium</taxon>
    </lineage>
</organism>
<dbReference type="CDD" id="cd02430">
    <property type="entry name" value="PTH2"/>
    <property type="match status" value="1"/>
</dbReference>
<keyword evidence="8" id="KW-1185">Reference proteome</keyword>
<name>A0A0D7BJ16_9AGAR</name>
<comment type="similarity">
    <text evidence="3">Belongs to the PTH2 family.</text>
</comment>
<protein>
    <recommendedName>
        <fullName evidence="1">peptidyl-tRNA hydrolase</fullName>
        <ecNumber evidence="1">3.1.1.29</ecNumber>
    </recommendedName>
</protein>
<reference evidence="7 8" key="1">
    <citation type="journal article" date="2015" name="Fungal Genet. Biol.">
        <title>Evolution of novel wood decay mechanisms in Agaricales revealed by the genome sequences of Fistulina hepatica and Cylindrobasidium torrendii.</title>
        <authorList>
            <person name="Floudas D."/>
            <person name="Held B.W."/>
            <person name="Riley R."/>
            <person name="Nagy L.G."/>
            <person name="Koehler G."/>
            <person name="Ransdell A.S."/>
            <person name="Younus H."/>
            <person name="Chow J."/>
            <person name="Chiniquy J."/>
            <person name="Lipzen A."/>
            <person name="Tritt A."/>
            <person name="Sun H."/>
            <person name="Haridas S."/>
            <person name="LaButti K."/>
            <person name="Ohm R.A."/>
            <person name="Kues U."/>
            <person name="Blanchette R.A."/>
            <person name="Grigoriev I.V."/>
            <person name="Minto R.E."/>
            <person name="Hibbett D.S."/>
        </authorList>
    </citation>
    <scope>NUCLEOTIDE SEQUENCE [LARGE SCALE GENOMIC DNA]</scope>
    <source>
        <strain evidence="7 8">FP15055 ss-10</strain>
    </source>
</reference>
<keyword evidence="6" id="KW-0812">Transmembrane</keyword>
<keyword evidence="6" id="KW-1133">Transmembrane helix</keyword>
<dbReference type="PANTHER" id="PTHR12649:SF11">
    <property type="entry name" value="PEPTIDYL-TRNA HYDROLASE 2, MITOCHONDRIAL"/>
    <property type="match status" value="1"/>
</dbReference>
<proteinExistence type="inferred from homology"/>
<comment type="catalytic activity">
    <reaction evidence="4">
        <text>an N-acyl-L-alpha-aminoacyl-tRNA + H2O = an N-acyl-L-amino acid + a tRNA + H(+)</text>
        <dbReference type="Rhea" id="RHEA:54448"/>
        <dbReference type="Rhea" id="RHEA-COMP:10123"/>
        <dbReference type="Rhea" id="RHEA-COMP:13883"/>
        <dbReference type="ChEBI" id="CHEBI:15377"/>
        <dbReference type="ChEBI" id="CHEBI:15378"/>
        <dbReference type="ChEBI" id="CHEBI:59874"/>
        <dbReference type="ChEBI" id="CHEBI:78442"/>
        <dbReference type="ChEBI" id="CHEBI:138191"/>
        <dbReference type="EC" id="3.1.1.29"/>
    </reaction>
</comment>
<evidence type="ECO:0000313" key="7">
    <source>
        <dbReference type="EMBL" id="KIY69636.1"/>
    </source>
</evidence>
<evidence type="ECO:0000256" key="2">
    <source>
        <dbReference type="ARBA" id="ARBA00022801"/>
    </source>
</evidence>
<dbReference type="SUPFAM" id="SSF102462">
    <property type="entry name" value="Peptidyl-tRNA hydrolase II"/>
    <property type="match status" value="1"/>
</dbReference>
<dbReference type="STRING" id="1314674.A0A0D7BJ16"/>
<evidence type="ECO:0000256" key="5">
    <source>
        <dbReference type="SAM" id="MobiDB-lite"/>
    </source>
</evidence>
<dbReference type="EMBL" id="KN880480">
    <property type="protein sequence ID" value="KIY69636.1"/>
    <property type="molecule type" value="Genomic_DNA"/>
</dbReference>
<dbReference type="Pfam" id="PF01981">
    <property type="entry name" value="PTH2"/>
    <property type="match status" value="1"/>
</dbReference>
<dbReference type="Proteomes" id="UP000054007">
    <property type="component" value="Unassembled WGS sequence"/>
</dbReference>
<dbReference type="GO" id="GO:0004045">
    <property type="term" value="F:peptidyl-tRNA hydrolase activity"/>
    <property type="evidence" value="ECO:0007669"/>
    <property type="project" value="UniProtKB-EC"/>
</dbReference>
<dbReference type="Gene3D" id="3.40.1490.10">
    <property type="entry name" value="Bit1"/>
    <property type="match status" value="1"/>
</dbReference>
<keyword evidence="6" id="KW-0472">Membrane</keyword>
<sequence length="197" mass="21102">MPKPTTLVSVGTAAFVAASFYPGYIAGSNRRTVKNAAAKLDFGAQVTKDSEEQDKRIPESDSESESEDELADISKLPLTSGDDCKMVLVVRTDLGMTSGKIAAQCSHAALACYKAMKAQNPSLLRLWENNGQTKIALRCSDEEELLVMQAQAQSLNLCARSIRDAGRTQIEAGSRTVLGIAGPTRLVNQVTGLLKLL</sequence>
<accession>A0A0D7BJ16</accession>
<dbReference type="OrthoDB" id="1733656at2759"/>
<evidence type="ECO:0000256" key="4">
    <source>
        <dbReference type="ARBA" id="ARBA00048707"/>
    </source>
</evidence>
<dbReference type="InterPro" id="IPR023476">
    <property type="entry name" value="Pep_tRNA_hydro_II_dom_sf"/>
</dbReference>
<evidence type="ECO:0000256" key="3">
    <source>
        <dbReference type="ARBA" id="ARBA00038050"/>
    </source>
</evidence>
<dbReference type="FunFam" id="3.40.1490.10:FF:000001">
    <property type="entry name" value="Peptidyl-tRNA hydrolase 2"/>
    <property type="match status" value="1"/>
</dbReference>
<gene>
    <name evidence="7" type="ORF">CYLTODRAFT_420454</name>
</gene>
<dbReference type="NCBIfam" id="TIGR00283">
    <property type="entry name" value="arch_pth2"/>
    <property type="match status" value="1"/>
</dbReference>
<feature type="compositionally biased region" description="Basic and acidic residues" evidence="5">
    <location>
        <begin position="48"/>
        <end position="59"/>
    </location>
</feature>
<dbReference type="EC" id="3.1.1.29" evidence="1"/>
<keyword evidence="2" id="KW-0378">Hydrolase</keyword>
<dbReference type="AlphaFoldDB" id="A0A0D7BJ16"/>
<feature type="region of interest" description="Disordered" evidence="5">
    <location>
        <begin position="44"/>
        <end position="73"/>
    </location>
</feature>
<dbReference type="PANTHER" id="PTHR12649">
    <property type="entry name" value="PEPTIDYL-TRNA HYDROLASE 2"/>
    <property type="match status" value="1"/>
</dbReference>
<evidence type="ECO:0000256" key="1">
    <source>
        <dbReference type="ARBA" id="ARBA00013260"/>
    </source>
</evidence>
<dbReference type="GO" id="GO:0005829">
    <property type="term" value="C:cytosol"/>
    <property type="evidence" value="ECO:0007669"/>
    <property type="project" value="TreeGrafter"/>
</dbReference>